<protein>
    <submittedName>
        <fullName evidence="1">Uncharacterized protein</fullName>
    </submittedName>
</protein>
<comment type="caution">
    <text evidence="1">The sequence shown here is derived from an EMBL/GenBank/DDBJ whole genome shotgun (WGS) entry which is preliminary data.</text>
</comment>
<name>A0A3N4V334_9RHOB</name>
<keyword evidence="2" id="KW-1185">Reference proteome</keyword>
<evidence type="ECO:0000313" key="1">
    <source>
        <dbReference type="EMBL" id="RPE71497.1"/>
    </source>
</evidence>
<dbReference type="AlphaFoldDB" id="A0A3N4V334"/>
<dbReference type="RefSeq" id="WP_123791704.1">
    <property type="nucleotide sequence ID" value="NZ_RKQK01000001.1"/>
</dbReference>
<proteinExistence type="predicted"/>
<dbReference type="Proteomes" id="UP000269689">
    <property type="component" value="Unassembled WGS sequence"/>
</dbReference>
<sequence length="139" mass="15180">MHKYIVPSLIATASTAGVLGYVYFANQANRKNETPNAFNCQADLKCENSADNCTAFGAPLTFRRGDDFDGVMQFDFGPNLTGKVTGVAGQLSGEFAQNDGTTLDLEIYYEGDFTLMKRTPDIGGKTKETYYQGSCERVN</sequence>
<evidence type="ECO:0000313" key="2">
    <source>
        <dbReference type="Proteomes" id="UP000269689"/>
    </source>
</evidence>
<dbReference type="OrthoDB" id="9932029at2"/>
<reference evidence="1 2" key="1">
    <citation type="submission" date="2018-11" db="EMBL/GenBank/DDBJ databases">
        <title>Genomic Encyclopedia of Type Strains, Phase IV (KMG-IV): sequencing the most valuable type-strain genomes for metagenomic binning, comparative biology and taxonomic classification.</title>
        <authorList>
            <person name="Goeker M."/>
        </authorList>
    </citation>
    <scope>NUCLEOTIDE SEQUENCE [LARGE SCALE GENOMIC DNA]</scope>
    <source>
        <strain evidence="1 2">DSM 104731</strain>
    </source>
</reference>
<organism evidence="1 2">
    <name type="scientific">Pacificibacter maritimus</name>
    <dbReference type="NCBI Taxonomy" id="762213"/>
    <lineage>
        <taxon>Bacteria</taxon>
        <taxon>Pseudomonadati</taxon>
        <taxon>Pseudomonadota</taxon>
        <taxon>Alphaproteobacteria</taxon>
        <taxon>Rhodobacterales</taxon>
        <taxon>Roseobacteraceae</taxon>
        <taxon>Pacificibacter</taxon>
    </lineage>
</organism>
<gene>
    <name evidence="1" type="ORF">EDD53_0617</name>
</gene>
<accession>A0A3N4V334</accession>
<dbReference type="EMBL" id="RKQK01000001">
    <property type="protein sequence ID" value="RPE71497.1"/>
    <property type="molecule type" value="Genomic_DNA"/>
</dbReference>